<organism evidence="1 2">
    <name type="scientific">Candidatus Doudnabacteria bacterium RIFCSPHIGHO2_01_FULL_43_23</name>
    <dbReference type="NCBI Taxonomy" id="1817822"/>
    <lineage>
        <taxon>Bacteria</taxon>
        <taxon>Candidatus Doudnaibacteriota</taxon>
    </lineage>
</organism>
<dbReference type="Proteomes" id="UP000177912">
    <property type="component" value="Unassembled WGS sequence"/>
</dbReference>
<dbReference type="EMBL" id="MFEI01000040">
    <property type="protein sequence ID" value="OGE80115.1"/>
    <property type="molecule type" value="Genomic_DNA"/>
</dbReference>
<reference evidence="1 2" key="1">
    <citation type="journal article" date="2016" name="Nat. Commun.">
        <title>Thousands of microbial genomes shed light on interconnected biogeochemical processes in an aquifer system.</title>
        <authorList>
            <person name="Anantharaman K."/>
            <person name="Brown C.T."/>
            <person name="Hug L.A."/>
            <person name="Sharon I."/>
            <person name="Castelle C.J."/>
            <person name="Probst A.J."/>
            <person name="Thomas B.C."/>
            <person name="Singh A."/>
            <person name="Wilkins M.J."/>
            <person name="Karaoz U."/>
            <person name="Brodie E.L."/>
            <person name="Williams K.H."/>
            <person name="Hubbard S.S."/>
            <person name="Banfield J.F."/>
        </authorList>
    </citation>
    <scope>NUCLEOTIDE SEQUENCE [LARGE SCALE GENOMIC DNA]</scope>
</reference>
<evidence type="ECO:0000313" key="2">
    <source>
        <dbReference type="Proteomes" id="UP000177912"/>
    </source>
</evidence>
<evidence type="ECO:0000313" key="1">
    <source>
        <dbReference type="EMBL" id="OGE80115.1"/>
    </source>
</evidence>
<sequence length="113" mass="13033">MRFDIYIEVIYDIYVKLTFLNNMTTQVIFKIDKKLKEQAMKKAQREGVPFALVLKFITKAFVEGQFHVGLVGTEKFNFTTRREITSALQDITKGKNMSPGFSSVKAAVKYLNR</sequence>
<accession>A0A1F5NR17</accession>
<comment type="caution">
    <text evidence="1">The sequence shown here is derived from an EMBL/GenBank/DDBJ whole genome shotgun (WGS) entry which is preliminary data.</text>
</comment>
<name>A0A1F5NR17_9BACT</name>
<gene>
    <name evidence="1" type="ORF">A2826_00855</name>
</gene>
<protein>
    <submittedName>
        <fullName evidence="1">Uncharacterized protein</fullName>
    </submittedName>
</protein>
<dbReference type="AlphaFoldDB" id="A0A1F5NR17"/>
<dbReference type="STRING" id="1817822.A2826_00855"/>
<proteinExistence type="predicted"/>